<keyword evidence="4" id="KW-1185">Reference proteome</keyword>
<dbReference type="InterPro" id="IPR005804">
    <property type="entry name" value="FA_desaturase_dom"/>
</dbReference>
<dbReference type="Pfam" id="PF08557">
    <property type="entry name" value="Lipid_DES"/>
    <property type="match status" value="1"/>
</dbReference>
<evidence type="ECO:0000313" key="3">
    <source>
        <dbReference type="EMBL" id="VDO07354.1"/>
    </source>
</evidence>
<gene>
    <name evidence="3" type="ORF">HNAJ_LOCUS10172</name>
</gene>
<dbReference type="WBParaSite" id="HNAJ_0001017701-mRNA-1">
    <property type="protein sequence ID" value="HNAJ_0001017701-mRNA-1"/>
    <property type="gene ID" value="HNAJ_0001017701"/>
</dbReference>
<organism evidence="5">
    <name type="scientific">Rodentolepis nana</name>
    <name type="common">Dwarf tapeworm</name>
    <name type="synonym">Hymenolepis nana</name>
    <dbReference type="NCBI Taxonomy" id="102285"/>
    <lineage>
        <taxon>Eukaryota</taxon>
        <taxon>Metazoa</taxon>
        <taxon>Spiralia</taxon>
        <taxon>Lophotrochozoa</taxon>
        <taxon>Platyhelminthes</taxon>
        <taxon>Cestoda</taxon>
        <taxon>Eucestoda</taxon>
        <taxon>Cyclophyllidea</taxon>
        <taxon>Hymenolepididae</taxon>
        <taxon>Rodentolepis</taxon>
    </lineage>
</organism>
<dbReference type="EMBL" id="UZAE01012912">
    <property type="protein sequence ID" value="VDO07354.1"/>
    <property type="molecule type" value="Genomic_DNA"/>
</dbReference>
<dbReference type="STRING" id="102285.A0A0R3TRG5"/>
<name>A0A0R3TRG5_RODNA</name>
<dbReference type="InterPro" id="IPR013866">
    <property type="entry name" value="Sphingolipid_d4-desaturase_N"/>
</dbReference>
<dbReference type="SMART" id="SM01269">
    <property type="entry name" value="Lipid_DES"/>
    <property type="match status" value="1"/>
</dbReference>
<feature type="transmembrane region" description="Helical" evidence="1">
    <location>
        <begin position="113"/>
        <end position="132"/>
    </location>
</feature>
<evidence type="ECO:0000313" key="4">
    <source>
        <dbReference type="Proteomes" id="UP000278807"/>
    </source>
</evidence>
<keyword evidence="1" id="KW-0812">Transmembrane</keyword>
<keyword evidence="1" id="KW-0472">Membrane</keyword>
<dbReference type="PANTHER" id="PTHR12879">
    <property type="entry name" value="SPHINGOLIPID DELTA 4 DESATURASE/C-4 HYDROXYLASE PROTEIN DES2"/>
    <property type="match status" value="1"/>
</dbReference>
<protein>
    <submittedName>
        <fullName evidence="5">Lipid_DES domain-containing protein</fullName>
    </submittedName>
</protein>
<dbReference type="GO" id="GO:0042284">
    <property type="term" value="F:sphingolipid delta-4 desaturase activity"/>
    <property type="evidence" value="ECO:0007669"/>
    <property type="project" value="TreeGrafter"/>
</dbReference>
<proteinExistence type="predicted"/>
<accession>A0A0R3TRG5</accession>
<evidence type="ECO:0000313" key="5">
    <source>
        <dbReference type="WBParaSite" id="HNAJ_0001017701-mRNA-1"/>
    </source>
</evidence>
<dbReference type="GO" id="GO:0046513">
    <property type="term" value="P:ceramide biosynthetic process"/>
    <property type="evidence" value="ECO:0007669"/>
    <property type="project" value="TreeGrafter"/>
</dbReference>
<dbReference type="AlphaFoldDB" id="A0A0R3TRG5"/>
<feature type="transmembrane region" description="Helical" evidence="1">
    <location>
        <begin position="138"/>
        <end position="159"/>
    </location>
</feature>
<dbReference type="GO" id="GO:0016020">
    <property type="term" value="C:membrane"/>
    <property type="evidence" value="ECO:0007669"/>
    <property type="project" value="GOC"/>
</dbReference>
<evidence type="ECO:0000259" key="2">
    <source>
        <dbReference type="SMART" id="SM01269"/>
    </source>
</evidence>
<feature type="domain" description="Sphingolipid delta4-desaturase N-terminal" evidence="2">
    <location>
        <begin position="76"/>
        <end position="113"/>
    </location>
</feature>
<evidence type="ECO:0000256" key="1">
    <source>
        <dbReference type="SAM" id="Phobius"/>
    </source>
</evidence>
<dbReference type="Pfam" id="PF00487">
    <property type="entry name" value="FA_desaturase"/>
    <property type="match status" value="1"/>
</dbReference>
<dbReference type="SUPFAM" id="SSF55486">
    <property type="entry name" value="Metalloproteases ('zincins'), catalytic domain"/>
    <property type="match status" value="1"/>
</dbReference>
<dbReference type="OrthoDB" id="200948at2759"/>
<reference evidence="5" key="1">
    <citation type="submission" date="2017-02" db="UniProtKB">
        <authorList>
            <consortium name="WormBaseParasite"/>
        </authorList>
    </citation>
    <scope>IDENTIFICATION</scope>
</reference>
<dbReference type="Proteomes" id="UP000278807">
    <property type="component" value="Unassembled WGS sequence"/>
</dbReference>
<keyword evidence="1" id="KW-1133">Transmembrane helix</keyword>
<sequence>MSAVKIDYNHIVISVVTWETQVVTLPEWEVLLNNLNCFNEHIDSFVFSSKQMVEGKEVHAPYGNLFRTVKLITRMEMEDEEWVYTEEPHAERRREILKKHPEIKKLMGPDPIIAVYTVFMVFTQLAIAYAFSIYNPGWIVYILCCYFISGTLNHSLGIAIHEIGHNLAFGHRHGPANRILSIFCNLPMIIPVAISYKKYHHDHHRWMGHEALDVDIPMRCECYLFQSRPLRIVWILLNPLFYALRPFFKSPRPLTAWEVVNLVVQMVFDVIIWHYLGNVAFAYLLSGTLLGLGPHPMAGHFISEHYLFADNLATHSYYGILNIPLYNVGYHVEHHDFPYIPWTRLPKLKEIAPEYYATLPYHSSLCKVRGLPVPAGFGFGLKIALTKCDEIDQGVFQLWPLDSLLHKPKASKLLTDQVLWDFVFNPEVGPGAHGITETVTTRPDIYEKMPRIDLSSSLTYPEGSKKQE</sequence>
<dbReference type="PANTHER" id="PTHR12879:SF8">
    <property type="entry name" value="SPHINGOLIPID DELTA(4)-DESATURASE DES1"/>
    <property type="match status" value="1"/>
</dbReference>
<reference evidence="3 4" key="2">
    <citation type="submission" date="2018-11" db="EMBL/GenBank/DDBJ databases">
        <authorList>
            <consortium name="Pathogen Informatics"/>
        </authorList>
    </citation>
    <scope>NUCLEOTIDE SEQUENCE [LARGE SCALE GENOMIC DNA]</scope>
</reference>